<dbReference type="RefSeq" id="WP_186954244.1">
    <property type="nucleotide sequence ID" value="NZ_JACOFX010000006.1"/>
</dbReference>
<dbReference type="InterPro" id="IPR036696">
    <property type="entry name" value="YdfO-like_sf"/>
</dbReference>
<accession>A0ABR6ZAB8</accession>
<dbReference type="EMBL" id="JACOFX010000006">
    <property type="protein sequence ID" value="MBC3908703.1"/>
    <property type="molecule type" value="Genomic_DNA"/>
</dbReference>
<protein>
    <submittedName>
        <fullName evidence="1">DUF1398 family protein</fullName>
    </submittedName>
</protein>
<dbReference type="Proteomes" id="UP000646911">
    <property type="component" value="Unassembled WGS sequence"/>
</dbReference>
<dbReference type="InterPro" id="IPR009833">
    <property type="entry name" value="DUF1398"/>
</dbReference>
<proteinExistence type="predicted"/>
<dbReference type="SUPFAM" id="SSF160419">
    <property type="entry name" value="YdfO-like"/>
    <property type="match status" value="1"/>
</dbReference>
<gene>
    <name evidence="1" type="ORF">H8L47_14150</name>
</gene>
<organism evidence="1 2">
    <name type="scientific">Undibacterium umbellatum</name>
    <dbReference type="NCBI Taxonomy" id="2762300"/>
    <lineage>
        <taxon>Bacteria</taxon>
        <taxon>Pseudomonadati</taxon>
        <taxon>Pseudomonadota</taxon>
        <taxon>Betaproteobacteria</taxon>
        <taxon>Burkholderiales</taxon>
        <taxon>Oxalobacteraceae</taxon>
        <taxon>Undibacterium</taxon>
    </lineage>
</organism>
<dbReference type="Gene3D" id="3.30.1810.10">
    <property type="entry name" value="YdfO-like"/>
    <property type="match status" value="1"/>
</dbReference>
<name>A0ABR6ZAB8_9BURK</name>
<sequence>MNDAAILAIETLAKDSYAGKLSFGQVVCSLVDAGVASYFVDYRTGVTTYYFEDGGVCTLDFGKKEYLIPAVFDAQSLVAAIRGAQRDEVRYPEFVRLSMTAGCVGYIVWITGRHVSYFGHAGEVHVEQFPSAK</sequence>
<evidence type="ECO:0000313" key="1">
    <source>
        <dbReference type="EMBL" id="MBC3908703.1"/>
    </source>
</evidence>
<evidence type="ECO:0000313" key="2">
    <source>
        <dbReference type="Proteomes" id="UP000646911"/>
    </source>
</evidence>
<reference evidence="1 2" key="1">
    <citation type="submission" date="2020-08" db="EMBL/GenBank/DDBJ databases">
        <title>Novel species isolated from subtropical streams in China.</title>
        <authorList>
            <person name="Lu H."/>
        </authorList>
    </citation>
    <scope>NUCLEOTIDE SEQUENCE [LARGE SCALE GENOMIC DNA]</scope>
    <source>
        <strain evidence="1 2">NL8W</strain>
    </source>
</reference>
<dbReference type="Pfam" id="PF07166">
    <property type="entry name" value="DUF1398"/>
    <property type="match status" value="1"/>
</dbReference>
<comment type="caution">
    <text evidence="1">The sequence shown here is derived from an EMBL/GenBank/DDBJ whole genome shotgun (WGS) entry which is preliminary data.</text>
</comment>
<keyword evidence="2" id="KW-1185">Reference proteome</keyword>